<evidence type="ECO:0000313" key="1">
    <source>
        <dbReference type="EMBL" id="CAB4915656.1"/>
    </source>
</evidence>
<sequence>MRKVSFITSLFLIASLISLPQANAANAKSGGACKELNAVSVVKGLQYTCKKSGAKLIWSKGKKVSPAVFKAPIPISLPVAQTGAITFDNVLDHIPEIPQTAWQKVQDVIAANSSISTSPKTKFDVRVGPNTQINVTGGLPRIQEVLLRSEKLWSGFSQSKTFYLSMYNGQDEEWAENDWKAIATSKRYLPSGVQNITRRIADMCEREKSAGGASGKIKNCEFSEPNAISNSDDAIALFGQSTQGASFAIAATSGGRLAGLHAHSVQDSQWIGNPKNYCNDQTSSPTCYRTVVVNSFAPCWLIQGQLNSIGFMTAAQSYDSYSALRATLPFNQGATTVTDYSRSSLRDYLYKQTPLSCQENPAIFFLSFGVGALATEVLTAIAGPQATMAVFALGAQGQDFPTAFKNVYGISWSDASTILSKVLAAEYATYGPPPF</sequence>
<proteinExistence type="predicted"/>
<protein>
    <submittedName>
        <fullName evidence="1">Unannotated protein</fullName>
    </submittedName>
</protein>
<dbReference type="EMBL" id="CAFBMS010000024">
    <property type="protein sequence ID" value="CAB4915656.1"/>
    <property type="molecule type" value="Genomic_DNA"/>
</dbReference>
<gene>
    <name evidence="1" type="ORF">UFOPK3614_00572</name>
</gene>
<name>A0A6J7H9V4_9ZZZZ</name>
<dbReference type="AlphaFoldDB" id="A0A6J7H9V4"/>
<organism evidence="1">
    <name type="scientific">freshwater metagenome</name>
    <dbReference type="NCBI Taxonomy" id="449393"/>
    <lineage>
        <taxon>unclassified sequences</taxon>
        <taxon>metagenomes</taxon>
        <taxon>ecological metagenomes</taxon>
    </lineage>
</organism>
<accession>A0A6J7H9V4</accession>
<reference evidence="1" key="1">
    <citation type="submission" date="2020-05" db="EMBL/GenBank/DDBJ databases">
        <authorList>
            <person name="Chiriac C."/>
            <person name="Salcher M."/>
            <person name="Ghai R."/>
            <person name="Kavagutti S V."/>
        </authorList>
    </citation>
    <scope>NUCLEOTIDE SEQUENCE</scope>
</reference>